<reference evidence="6" key="1">
    <citation type="submission" date="2023-03" db="EMBL/GenBank/DDBJ databases">
        <title>Massive genome expansion in bonnet fungi (Mycena s.s.) driven by repeated elements and novel gene families across ecological guilds.</title>
        <authorList>
            <consortium name="Lawrence Berkeley National Laboratory"/>
            <person name="Harder C.B."/>
            <person name="Miyauchi S."/>
            <person name="Viragh M."/>
            <person name="Kuo A."/>
            <person name="Thoen E."/>
            <person name="Andreopoulos B."/>
            <person name="Lu D."/>
            <person name="Skrede I."/>
            <person name="Drula E."/>
            <person name="Henrissat B."/>
            <person name="Morin E."/>
            <person name="Kohler A."/>
            <person name="Barry K."/>
            <person name="LaButti K."/>
            <person name="Morin E."/>
            <person name="Salamov A."/>
            <person name="Lipzen A."/>
            <person name="Mereny Z."/>
            <person name="Hegedus B."/>
            <person name="Baldrian P."/>
            <person name="Stursova M."/>
            <person name="Weitz H."/>
            <person name="Taylor A."/>
            <person name="Grigoriev I.V."/>
            <person name="Nagy L.G."/>
            <person name="Martin F."/>
            <person name="Kauserud H."/>
        </authorList>
    </citation>
    <scope>NUCLEOTIDE SEQUENCE</scope>
    <source>
        <strain evidence="6">CBHHK182m</strain>
    </source>
</reference>
<gene>
    <name evidence="6" type="ORF">B0H16DRAFT_1570535</name>
</gene>
<dbReference type="GO" id="GO:0008270">
    <property type="term" value="F:zinc ion binding"/>
    <property type="evidence" value="ECO:0007669"/>
    <property type="project" value="UniProtKB-KW"/>
</dbReference>
<dbReference type="Pfam" id="PF01753">
    <property type="entry name" value="zf-MYND"/>
    <property type="match status" value="1"/>
</dbReference>
<evidence type="ECO:0000313" key="6">
    <source>
        <dbReference type="EMBL" id="KAJ7738348.1"/>
    </source>
</evidence>
<dbReference type="InterPro" id="IPR002893">
    <property type="entry name" value="Znf_MYND"/>
</dbReference>
<dbReference type="Proteomes" id="UP001215598">
    <property type="component" value="Unassembled WGS sequence"/>
</dbReference>
<sequence>MNPQLIQQTIKRISSSPKQILQKARKGSVSDLRDLANFWPQVPELVSLGILDVFFHHLDADKAFVEPSIANERSPVAECAFYALVGLTKAAEHFTPGASYHHHPSVLKSWPGTFKWSAFFFQTRVASMPPRPIEGRRTAMDVIASVWYALVQADGMRQVMAATQGSIEIATQLWLLDDEVPYSGPKHISIPAPAAALDAILVDRAATDRALAAAVGKSELIVKTAISRTRNALACSPLDPTQITIYIDLLNHFSYGRHHPLRYGLLQAGVIQLCTKGAGTLVRALNAGGRPELLNGIVSAFGYLANCLESTEGFTWVTQCLASDFLAAFADLGPHFRRLDAEDYDMICSLLTKTLPTYLVYRSVIQAVDEGMRRIKQEQFRRINSSMAKKVWVDFQALAEERVFVVVHATAVKGKAATCDNVECHKIDAKNTFRKCGGCSTTLYCSKECQTIAWKEGGHKAMCKMKQRERLEGKSQAISKSDVAFFHHLSTRDARHHLPLLRRLARTRYPALRPCELVMRIDYTAVPPVYSVIPLAEADRHELRTNGSANAEARNDAILERAREHPDRFGLIQSTIANGAGMQMVMSVVTGNFWEGDMESAMAERMGDRTAIDDVDIMMARSTINRFLVSAGEEPTF</sequence>
<keyword evidence="1" id="KW-0479">Metal-binding</keyword>
<accession>A0AAD7IA00</accession>
<evidence type="ECO:0000256" key="3">
    <source>
        <dbReference type="ARBA" id="ARBA00022833"/>
    </source>
</evidence>
<evidence type="ECO:0000256" key="1">
    <source>
        <dbReference type="ARBA" id="ARBA00022723"/>
    </source>
</evidence>
<comment type="caution">
    <text evidence="6">The sequence shown here is derived from an EMBL/GenBank/DDBJ whole genome shotgun (WGS) entry which is preliminary data.</text>
</comment>
<dbReference type="Gene3D" id="6.10.140.2220">
    <property type="match status" value="1"/>
</dbReference>
<dbReference type="AlphaFoldDB" id="A0AAD7IA00"/>
<keyword evidence="2 4" id="KW-0863">Zinc-finger</keyword>
<name>A0AAD7IA00_9AGAR</name>
<evidence type="ECO:0000256" key="4">
    <source>
        <dbReference type="PROSITE-ProRule" id="PRU00134"/>
    </source>
</evidence>
<evidence type="ECO:0000313" key="7">
    <source>
        <dbReference type="Proteomes" id="UP001215598"/>
    </source>
</evidence>
<feature type="domain" description="MYND-type" evidence="5">
    <location>
        <begin position="421"/>
        <end position="463"/>
    </location>
</feature>
<protein>
    <recommendedName>
        <fullName evidence="5">MYND-type domain-containing protein</fullName>
    </recommendedName>
</protein>
<dbReference type="EMBL" id="JARKIB010000112">
    <property type="protein sequence ID" value="KAJ7738348.1"/>
    <property type="molecule type" value="Genomic_DNA"/>
</dbReference>
<keyword evidence="3" id="KW-0862">Zinc</keyword>
<evidence type="ECO:0000256" key="2">
    <source>
        <dbReference type="ARBA" id="ARBA00022771"/>
    </source>
</evidence>
<keyword evidence="7" id="KW-1185">Reference proteome</keyword>
<evidence type="ECO:0000259" key="5">
    <source>
        <dbReference type="PROSITE" id="PS50865"/>
    </source>
</evidence>
<organism evidence="6 7">
    <name type="scientific">Mycena metata</name>
    <dbReference type="NCBI Taxonomy" id="1033252"/>
    <lineage>
        <taxon>Eukaryota</taxon>
        <taxon>Fungi</taxon>
        <taxon>Dikarya</taxon>
        <taxon>Basidiomycota</taxon>
        <taxon>Agaricomycotina</taxon>
        <taxon>Agaricomycetes</taxon>
        <taxon>Agaricomycetidae</taxon>
        <taxon>Agaricales</taxon>
        <taxon>Marasmiineae</taxon>
        <taxon>Mycenaceae</taxon>
        <taxon>Mycena</taxon>
    </lineage>
</organism>
<dbReference type="PROSITE" id="PS50865">
    <property type="entry name" value="ZF_MYND_2"/>
    <property type="match status" value="1"/>
</dbReference>
<proteinExistence type="predicted"/>
<dbReference type="SUPFAM" id="SSF144232">
    <property type="entry name" value="HIT/MYND zinc finger-like"/>
    <property type="match status" value="1"/>
</dbReference>